<reference evidence="11" key="1">
    <citation type="submission" date="2019-02" db="EMBL/GenBank/DDBJ databases">
        <authorList>
            <person name="Gruber-Vodicka R. H."/>
            <person name="Seah K. B. B."/>
        </authorList>
    </citation>
    <scope>NUCLEOTIDE SEQUENCE</scope>
    <source>
        <strain evidence="11">BECK_BZ197</strain>
        <strain evidence="13">BECK_BZ198</strain>
        <strain evidence="12">BECK_BZ199</strain>
    </source>
</reference>
<protein>
    <submittedName>
        <fullName evidence="11">Tetratricopeptide repeat-containing protein</fullName>
    </submittedName>
</protein>
<dbReference type="SMART" id="SM00028">
    <property type="entry name" value="TPR"/>
    <property type="match status" value="4"/>
</dbReference>
<keyword evidence="3" id="KW-0963">Cytoplasm</keyword>
<evidence type="ECO:0000256" key="4">
    <source>
        <dbReference type="ARBA" id="ARBA00022701"/>
    </source>
</evidence>
<dbReference type="EMBL" id="CAADGH010000122">
    <property type="protein sequence ID" value="VFK77311.1"/>
    <property type="molecule type" value="Genomic_DNA"/>
</dbReference>
<sequence length="287" mass="32083">MPSSFIIFGASSNLIVDAVIESIKKETGREPDSQAIVDGLIQTTIGWHQEGIHALAEQTASAAVEFVEREFGEEHPSTLACLNNLAEFYKSQGSYEEAKPFFERALATCEKALGSEHPDTIICLNNLAVLYRLQSRYGEAESLLQRALTRSLSALGANHSQTLAILQNFAVLYQAQGRRGKVESFYKRALAENEQTLGAEHPDTLTNLNNLAMLYCAQGRYGKAKSLLQCNLTNKDKLWLVPRTIYPYSLEETFSRHKANGHGKISQRGNKFARNRSDMFRDRTNFS</sequence>
<dbReference type="EMBL" id="CAADFO010000031">
    <property type="protein sequence ID" value="VFK27922.1"/>
    <property type="molecule type" value="Genomic_DNA"/>
</dbReference>
<comment type="subcellular location">
    <subcellularLocation>
        <location evidence="1">Cytoplasm</location>
        <location evidence="1">Cytoskeleton</location>
    </subcellularLocation>
</comment>
<evidence type="ECO:0000313" key="13">
    <source>
        <dbReference type="EMBL" id="VFK77311.1"/>
    </source>
</evidence>
<evidence type="ECO:0000313" key="12">
    <source>
        <dbReference type="EMBL" id="VFK35499.1"/>
    </source>
</evidence>
<keyword evidence="8" id="KW-0505">Motor protein</keyword>
<comment type="similarity">
    <text evidence="2">Belongs to the kinesin light chain family.</text>
</comment>
<proteinExistence type="inferred from homology"/>
<accession>A0A450XF48</accession>
<feature type="compositionally biased region" description="Basic and acidic residues" evidence="10">
    <location>
        <begin position="275"/>
        <end position="287"/>
    </location>
</feature>
<dbReference type="GO" id="GO:0019894">
    <property type="term" value="F:kinesin binding"/>
    <property type="evidence" value="ECO:0007669"/>
    <property type="project" value="TreeGrafter"/>
</dbReference>
<evidence type="ECO:0000256" key="9">
    <source>
        <dbReference type="ARBA" id="ARBA00023212"/>
    </source>
</evidence>
<dbReference type="GO" id="GO:0007018">
    <property type="term" value="P:microtubule-based movement"/>
    <property type="evidence" value="ECO:0007669"/>
    <property type="project" value="TreeGrafter"/>
</dbReference>
<dbReference type="GO" id="GO:0005737">
    <property type="term" value="C:cytoplasm"/>
    <property type="evidence" value="ECO:0007669"/>
    <property type="project" value="TreeGrafter"/>
</dbReference>
<dbReference type="SUPFAM" id="SSF48452">
    <property type="entry name" value="TPR-like"/>
    <property type="match status" value="1"/>
</dbReference>
<dbReference type="GO" id="GO:0005874">
    <property type="term" value="C:microtubule"/>
    <property type="evidence" value="ECO:0007669"/>
    <property type="project" value="UniProtKB-KW"/>
</dbReference>
<keyword evidence="5" id="KW-0677">Repeat</keyword>
<evidence type="ECO:0000256" key="1">
    <source>
        <dbReference type="ARBA" id="ARBA00004245"/>
    </source>
</evidence>
<dbReference type="PRINTS" id="PR00381">
    <property type="entry name" value="KINESINLIGHT"/>
</dbReference>
<evidence type="ECO:0000256" key="5">
    <source>
        <dbReference type="ARBA" id="ARBA00022737"/>
    </source>
</evidence>
<dbReference type="Pfam" id="PF13424">
    <property type="entry name" value="TPR_12"/>
    <property type="match status" value="2"/>
</dbReference>
<dbReference type="Gene3D" id="1.25.40.10">
    <property type="entry name" value="Tetratricopeptide repeat domain"/>
    <property type="match status" value="1"/>
</dbReference>
<keyword evidence="9" id="KW-0206">Cytoskeleton</keyword>
<evidence type="ECO:0000256" key="6">
    <source>
        <dbReference type="ARBA" id="ARBA00022803"/>
    </source>
</evidence>
<name>A0A450XF48_9GAMM</name>
<dbReference type="EMBL" id="CAADFQ010000122">
    <property type="protein sequence ID" value="VFK35499.1"/>
    <property type="molecule type" value="Genomic_DNA"/>
</dbReference>
<feature type="region of interest" description="Disordered" evidence="10">
    <location>
        <begin position="259"/>
        <end position="287"/>
    </location>
</feature>
<keyword evidence="6" id="KW-0802">TPR repeat</keyword>
<evidence type="ECO:0000256" key="7">
    <source>
        <dbReference type="ARBA" id="ARBA00023054"/>
    </source>
</evidence>
<dbReference type="InterPro" id="IPR011990">
    <property type="entry name" value="TPR-like_helical_dom_sf"/>
</dbReference>
<evidence type="ECO:0000256" key="8">
    <source>
        <dbReference type="ARBA" id="ARBA00023175"/>
    </source>
</evidence>
<keyword evidence="4" id="KW-0493">Microtubule</keyword>
<organism evidence="11">
    <name type="scientific">Candidatus Kentrum sp. MB</name>
    <dbReference type="NCBI Taxonomy" id="2138164"/>
    <lineage>
        <taxon>Bacteria</taxon>
        <taxon>Pseudomonadati</taxon>
        <taxon>Pseudomonadota</taxon>
        <taxon>Gammaproteobacteria</taxon>
        <taxon>Candidatus Kentrum</taxon>
    </lineage>
</organism>
<dbReference type="PANTHER" id="PTHR45783:SF3">
    <property type="entry name" value="KINESIN LIGHT CHAIN"/>
    <property type="match status" value="1"/>
</dbReference>
<dbReference type="InterPro" id="IPR019734">
    <property type="entry name" value="TPR_rpt"/>
</dbReference>
<evidence type="ECO:0000313" key="11">
    <source>
        <dbReference type="EMBL" id="VFK27922.1"/>
    </source>
</evidence>
<dbReference type="AlphaFoldDB" id="A0A450XF48"/>
<keyword evidence="7" id="KW-0175">Coiled coil</keyword>
<evidence type="ECO:0000256" key="3">
    <source>
        <dbReference type="ARBA" id="ARBA00022490"/>
    </source>
</evidence>
<gene>
    <name evidence="11" type="ORF">BECKMB1821G_GA0114241_103136</name>
    <name evidence="13" type="ORF">BECKMB1821H_GA0114242_11224</name>
    <name evidence="12" type="ORF">BECKMB1821I_GA0114274_11223</name>
</gene>
<evidence type="ECO:0000256" key="2">
    <source>
        <dbReference type="ARBA" id="ARBA00009622"/>
    </source>
</evidence>
<dbReference type="InterPro" id="IPR002151">
    <property type="entry name" value="Kinesin_light"/>
</dbReference>
<dbReference type="PANTHER" id="PTHR45783">
    <property type="entry name" value="KINESIN LIGHT CHAIN"/>
    <property type="match status" value="1"/>
</dbReference>
<evidence type="ECO:0000256" key="10">
    <source>
        <dbReference type="SAM" id="MobiDB-lite"/>
    </source>
</evidence>
<dbReference type="GO" id="GO:0005871">
    <property type="term" value="C:kinesin complex"/>
    <property type="evidence" value="ECO:0007669"/>
    <property type="project" value="InterPro"/>
</dbReference>